<evidence type="ECO:0000313" key="3">
    <source>
        <dbReference type="EMBL" id="AGF93385.1"/>
    </source>
</evidence>
<proteinExistence type="predicted"/>
<dbReference type="EMBL" id="JX684090">
    <property type="protein sequence ID" value="AGF93385.1"/>
    <property type="molecule type" value="Genomic_DNA"/>
</dbReference>
<reference evidence="3" key="1">
    <citation type="journal article" date="2013" name="Syst. Appl. Microbiol.">
        <title>New insights into the archaeal diversity of a hypersaline microbial mat obtained by a metagenomic approach.</title>
        <authorList>
            <person name="Lopez-Lopez A."/>
            <person name="Richter M."/>
            <person name="Pena A."/>
            <person name="Tamames J."/>
            <person name="Rossello-Mora R."/>
        </authorList>
    </citation>
    <scope>NUCLEOTIDE SEQUENCE</scope>
</reference>
<dbReference type="PANTHER" id="PTHR48081">
    <property type="entry name" value="AB HYDROLASE SUPERFAMILY PROTEIN C4A8.06C"/>
    <property type="match status" value="1"/>
</dbReference>
<dbReference type="PANTHER" id="PTHR48081:SF6">
    <property type="entry name" value="PEPTIDASE S9 PROLYL OLIGOPEPTIDASE CATALYTIC DOMAIN-CONTAINING PROTEIN"/>
    <property type="match status" value="1"/>
</dbReference>
<dbReference type="SUPFAM" id="SSF53474">
    <property type="entry name" value="alpha/beta-Hydrolases"/>
    <property type="match status" value="1"/>
</dbReference>
<protein>
    <submittedName>
        <fullName evidence="3">Pectin acetylesterase</fullName>
    </submittedName>
</protein>
<dbReference type="InterPro" id="IPR029058">
    <property type="entry name" value="AB_hydrolase_fold"/>
</dbReference>
<dbReference type="Pfam" id="PF20434">
    <property type="entry name" value="BD-FAE"/>
    <property type="match status" value="1"/>
</dbReference>
<evidence type="ECO:0000259" key="2">
    <source>
        <dbReference type="Pfam" id="PF20434"/>
    </source>
</evidence>
<dbReference type="GO" id="GO:0016787">
    <property type="term" value="F:hydrolase activity"/>
    <property type="evidence" value="ECO:0007669"/>
    <property type="project" value="UniProtKB-KW"/>
</dbReference>
<dbReference type="InterPro" id="IPR050300">
    <property type="entry name" value="GDXG_lipolytic_enzyme"/>
</dbReference>
<dbReference type="Gene3D" id="3.40.50.1820">
    <property type="entry name" value="alpha/beta hydrolase"/>
    <property type="match status" value="1"/>
</dbReference>
<gene>
    <name evidence="3" type="ORF">FLSS-24_0016</name>
</gene>
<evidence type="ECO:0000256" key="1">
    <source>
        <dbReference type="ARBA" id="ARBA00022801"/>
    </source>
</evidence>
<sequence length="269" mass="30365">MINKSIDIWKGIDKFADKEYRPILDTYILKGERKRPTVLVCPGGGYEFTSPREAEPVALQFNEAGYNAFVLYYSVAPEKHPQPLLDVSRSMCIIRNNSEKWNIKKDKIAVCGFSAGGHLAASLGVHWEKSYLDIKGIEIGSNKPNFLILGYPVITAGEFSHQGSIKNLVGKDPELREEMSLEKQVNQETPPTFIWHTCADKAVPVKNSLLFVESLRKNEIPFEFHIFPEGPHGLSLATAETDDGEMGAYPHVARWIKLCKEWLEINFNK</sequence>
<keyword evidence="1" id="KW-0378">Hydrolase</keyword>
<feature type="domain" description="BD-FAE-like" evidence="2">
    <location>
        <begin position="24"/>
        <end position="215"/>
    </location>
</feature>
<organism evidence="3">
    <name type="scientific">uncultured organism</name>
    <dbReference type="NCBI Taxonomy" id="155900"/>
    <lineage>
        <taxon>unclassified sequences</taxon>
        <taxon>environmental samples</taxon>
    </lineage>
</organism>
<accession>M1PQE3</accession>
<name>M1PQE3_9ZZZZ</name>
<dbReference type="AlphaFoldDB" id="M1PQE3"/>
<dbReference type="InterPro" id="IPR049492">
    <property type="entry name" value="BD-FAE-like_dom"/>
</dbReference>